<evidence type="ECO:0008006" key="3">
    <source>
        <dbReference type="Google" id="ProtNLM"/>
    </source>
</evidence>
<reference evidence="1" key="1">
    <citation type="journal article" date="2021" name="Nat. Commun.">
        <title>Genomic analyses provide insights into spinach domestication and the genetic basis of agronomic traits.</title>
        <authorList>
            <person name="Cai X."/>
            <person name="Sun X."/>
            <person name="Xu C."/>
            <person name="Sun H."/>
            <person name="Wang X."/>
            <person name="Ge C."/>
            <person name="Zhang Z."/>
            <person name="Wang Q."/>
            <person name="Fei Z."/>
            <person name="Jiao C."/>
            <person name="Wang Q."/>
        </authorList>
    </citation>
    <scope>NUCLEOTIDE SEQUENCE [LARGE SCALE GENOMIC DNA]</scope>
    <source>
        <strain evidence="1">cv. Varoflay</strain>
    </source>
</reference>
<protein>
    <recommendedName>
        <fullName evidence="3">Aminotransferase-like plant mobile domain-containing protein</fullName>
    </recommendedName>
</protein>
<evidence type="ECO:0000313" key="1">
    <source>
        <dbReference type="Proteomes" id="UP000813463"/>
    </source>
</evidence>
<sequence length="476" mass="54658">MDYYSFPQFVNEPFWVYFDRLNDFIGYHNLNLWDSCGFAYGGLNEYTRNVIESRFNGDFRALSLDDMWDYYMWFARDLYEREMAIHVTCATPNYEHNLHGSTPSPLNACYNEVHSNVYDNHVYSNDLSNPCMDINVLPHDSTIASPVYYCEPLPNPVQPESESRDSFLEELRRLNSEIEIQCTRSKEATNEIIKASKATLERFRKVQEIIENSDSSCVGDGGQLSEPIGNQEWEELITEVEDGLEDDDVTVGSMDEGFVETEKPYVIEQVHEEVEVDKTLVVVSTPTPHIPSPRRVILSPVYTVSLPLSFPIKPLLEDLPPPPENQKPNDPIESVPLCESFAGTCSTYKEEVDALQRALYGEEHVHHECQNTERAISLIIEVEESIVRKNNFHKESMPTFSFPSLSYSSFIIVFSFCSSSFRHPTPYWRKAHSDFMQMLLLIIVHVLLHERCASAHDKLLRSLVGYLLTNRFAGDT</sequence>
<dbReference type="GeneID" id="130471272"/>
<proteinExistence type="predicted"/>
<accession>A0ABM3RNU5</accession>
<organism evidence="1 2">
    <name type="scientific">Spinacia oleracea</name>
    <name type="common">Spinach</name>
    <dbReference type="NCBI Taxonomy" id="3562"/>
    <lineage>
        <taxon>Eukaryota</taxon>
        <taxon>Viridiplantae</taxon>
        <taxon>Streptophyta</taxon>
        <taxon>Embryophyta</taxon>
        <taxon>Tracheophyta</taxon>
        <taxon>Spermatophyta</taxon>
        <taxon>Magnoliopsida</taxon>
        <taxon>eudicotyledons</taxon>
        <taxon>Gunneridae</taxon>
        <taxon>Pentapetalae</taxon>
        <taxon>Caryophyllales</taxon>
        <taxon>Chenopodiaceae</taxon>
        <taxon>Chenopodioideae</taxon>
        <taxon>Anserineae</taxon>
        <taxon>Spinacia</taxon>
    </lineage>
</organism>
<dbReference type="Proteomes" id="UP000813463">
    <property type="component" value="Chromosome 4"/>
</dbReference>
<reference evidence="2" key="2">
    <citation type="submission" date="2025-08" db="UniProtKB">
        <authorList>
            <consortium name="RefSeq"/>
        </authorList>
    </citation>
    <scope>IDENTIFICATION</scope>
    <source>
        <tissue evidence="2">Leaf</tissue>
    </source>
</reference>
<gene>
    <name evidence="2" type="primary">LOC130471272</name>
</gene>
<keyword evidence="1" id="KW-1185">Reference proteome</keyword>
<name>A0ABM3RNU5_SPIOL</name>
<dbReference type="RefSeq" id="XP_056697285.1">
    <property type="nucleotide sequence ID" value="XM_056841307.1"/>
</dbReference>
<evidence type="ECO:0000313" key="2">
    <source>
        <dbReference type="RefSeq" id="XP_056697285.1"/>
    </source>
</evidence>